<name>A0ABP5ACG5_9ACTN</name>
<dbReference type="Proteomes" id="UP001501612">
    <property type="component" value="Unassembled WGS sequence"/>
</dbReference>
<evidence type="ECO:0008006" key="4">
    <source>
        <dbReference type="Google" id="ProtNLM"/>
    </source>
</evidence>
<dbReference type="EMBL" id="BAAAMY010000002">
    <property type="protein sequence ID" value="GAA1909365.1"/>
    <property type="molecule type" value="Genomic_DNA"/>
</dbReference>
<sequence>MPDLITEPDLAAVPGVPGTVEGRTYAARRASTAVGRHWAGAVPAPQWVKDIAIDLAVDYLHNPTGTTSVTRSVDDASRTDRYDGARRRGAPFELTATEIARLAPPKARRRVGSIRLGVRL</sequence>
<evidence type="ECO:0000313" key="3">
    <source>
        <dbReference type="Proteomes" id="UP001501612"/>
    </source>
</evidence>
<accession>A0ABP5ACG5</accession>
<proteinExistence type="predicted"/>
<evidence type="ECO:0000256" key="1">
    <source>
        <dbReference type="SAM" id="MobiDB-lite"/>
    </source>
</evidence>
<keyword evidence="3" id="KW-1185">Reference proteome</keyword>
<feature type="region of interest" description="Disordered" evidence="1">
    <location>
        <begin position="64"/>
        <end position="88"/>
    </location>
</feature>
<evidence type="ECO:0000313" key="2">
    <source>
        <dbReference type="EMBL" id="GAA1909365.1"/>
    </source>
</evidence>
<feature type="compositionally biased region" description="Basic and acidic residues" evidence="1">
    <location>
        <begin position="72"/>
        <end position="86"/>
    </location>
</feature>
<reference evidence="3" key="1">
    <citation type="journal article" date="2019" name="Int. J. Syst. Evol. Microbiol.">
        <title>The Global Catalogue of Microorganisms (GCM) 10K type strain sequencing project: providing services to taxonomists for standard genome sequencing and annotation.</title>
        <authorList>
            <consortium name="The Broad Institute Genomics Platform"/>
            <consortium name="The Broad Institute Genome Sequencing Center for Infectious Disease"/>
            <person name="Wu L."/>
            <person name="Ma J."/>
        </authorList>
    </citation>
    <scope>NUCLEOTIDE SEQUENCE [LARGE SCALE GENOMIC DNA]</scope>
    <source>
        <strain evidence="3">JCM 14046</strain>
    </source>
</reference>
<organism evidence="2 3">
    <name type="scientific">Nocardioides lentus</name>
    <dbReference type="NCBI Taxonomy" id="338077"/>
    <lineage>
        <taxon>Bacteria</taxon>
        <taxon>Bacillati</taxon>
        <taxon>Actinomycetota</taxon>
        <taxon>Actinomycetes</taxon>
        <taxon>Propionibacteriales</taxon>
        <taxon>Nocardioidaceae</taxon>
        <taxon>Nocardioides</taxon>
    </lineage>
</organism>
<dbReference type="RefSeq" id="WP_344004151.1">
    <property type="nucleotide sequence ID" value="NZ_BAAAMY010000002.1"/>
</dbReference>
<comment type="caution">
    <text evidence="2">The sequence shown here is derived from an EMBL/GenBank/DDBJ whole genome shotgun (WGS) entry which is preliminary data.</text>
</comment>
<gene>
    <name evidence="2" type="ORF">GCM10009737_08270</name>
</gene>
<protein>
    <recommendedName>
        <fullName evidence="4">Head-tail adaptor protein</fullName>
    </recommendedName>
</protein>